<dbReference type="InterPro" id="IPR023809">
    <property type="entry name" value="Thiopep_bacteriocin_synth_dom"/>
</dbReference>
<gene>
    <name evidence="4" type="ORF">ACFFQA_07950</name>
</gene>
<evidence type="ECO:0000256" key="1">
    <source>
        <dbReference type="SAM" id="MobiDB-lite"/>
    </source>
</evidence>
<dbReference type="Proteomes" id="UP001589693">
    <property type="component" value="Unassembled WGS sequence"/>
</dbReference>
<dbReference type="Pfam" id="PF04738">
    <property type="entry name" value="Lant_dehydr_N"/>
    <property type="match status" value="1"/>
</dbReference>
<comment type="caution">
    <text evidence="4">The sequence shown here is derived from an EMBL/GenBank/DDBJ whole genome shotgun (WGS) entry which is preliminary data.</text>
</comment>
<dbReference type="InterPro" id="IPR006827">
    <property type="entry name" value="Lant_deHydtase_N"/>
</dbReference>
<dbReference type="EMBL" id="JBHLZU010000006">
    <property type="protein sequence ID" value="MFB9903868.1"/>
    <property type="molecule type" value="Genomic_DNA"/>
</dbReference>
<dbReference type="Pfam" id="PF14028">
    <property type="entry name" value="Lant_dehydr_C"/>
    <property type="match status" value="1"/>
</dbReference>
<organism evidence="4 5">
    <name type="scientific">Allokutzneria oryzae</name>
    <dbReference type="NCBI Taxonomy" id="1378989"/>
    <lineage>
        <taxon>Bacteria</taxon>
        <taxon>Bacillati</taxon>
        <taxon>Actinomycetota</taxon>
        <taxon>Actinomycetes</taxon>
        <taxon>Pseudonocardiales</taxon>
        <taxon>Pseudonocardiaceae</taxon>
        <taxon>Allokutzneria</taxon>
    </lineage>
</organism>
<accession>A0ABV5ZUJ2</accession>
<feature type="region of interest" description="Disordered" evidence="1">
    <location>
        <begin position="385"/>
        <end position="404"/>
    </location>
</feature>
<reference evidence="4 5" key="1">
    <citation type="submission" date="2024-09" db="EMBL/GenBank/DDBJ databases">
        <authorList>
            <person name="Sun Q."/>
            <person name="Mori K."/>
        </authorList>
    </citation>
    <scope>NUCLEOTIDE SEQUENCE [LARGE SCALE GENOMIC DNA]</scope>
    <source>
        <strain evidence="4 5">TBRC 7907</strain>
    </source>
</reference>
<evidence type="ECO:0000259" key="3">
    <source>
        <dbReference type="Pfam" id="PF14028"/>
    </source>
</evidence>
<proteinExistence type="predicted"/>
<evidence type="ECO:0000313" key="4">
    <source>
        <dbReference type="EMBL" id="MFB9903868.1"/>
    </source>
</evidence>
<protein>
    <submittedName>
        <fullName evidence="4">Lantibiotic dehydratase</fullName>
    </submittedName>
</protein>
<feature type="domain" description="Thiopeptide-type bacteriocin biosynthesis" evidence="3">
    <location>
        <begin position="778"/>
        <end position="1033"/>
    </location>
</feature>
<evidence type="ECO:0000259" key="2">
    <source>
        <dbReference type="Pfam" id="PF04738"/>
    </source>
</evidence>
<sequence>MGANKMAGQEPIYRAARFFMLRTPTLPASEFLALTGGPPEDTRQRLRELAEVPRVRQALHVASSSLTAGLAHLGSDSKKSARAYSSLLRYLTRMSTRPTPYGLFSGVGVGRFAERTTLTLAADPVARTRTRADLGWLLTVIKQLDEVPELPDEMRVAVNPMLYRVGDRAVLPYADVHGESDNRNIGFRLTTPATIAVRMAGEPGTTVGDIVQRIVGEVPGATEAKARGLVTQLRDLHVLTSDLRPTMTVALPEQDLLKRLDQSEVRDGLQRTRVLASAVDERAGNAEVSIVDELVRQQRAMAPEHTKETFQLDTALAITEPDLSERVGADAAEAAELLMRLGSTHKRRTHIVEYHTAFLERYGLGAEIPLLDLLSPERGLDAPSTYTMPSRSTPLPLVSSERDVSGGKRDLTLTSVLAEALHRGQDEIELTDELVERLTVWRPSEKGPCPRPSLDLYAQVAATSRQAVDAGDYRLVVAPGTISDGGRTFGRFFDLVDESALAELQEFARGEEALCPDLVFADLSFASPRGRNGNVAVHPQVRRYEICVNTAPSVQEEHRILLSDIVVGATAERFYLRSRKLDKELHVTQGHMLNPATAPNVCRFLLELSEDGFAPLAAFDWGTASGSPYLPRVRRGRIVLSPARWRLFAHQFPKGGKEFADAVHRWRQEWRVPRHVYLAVLDNRLALDLEHPLCVEELHAELARAKRSDPDQPVVLHELLPGFSETWLSDVDGRGYFSEIVVPMLAKGSEIVRRSTPVSDSRPAGTVGSRRRLVGDEWVYLKLYSALAQHDDVVSGPMPELAAVLRAEGLIDRWFFIRYSDPHPHLRFRLRVPDPAAIPSVMARVLAWGRQVVAAGMANDIALASYDLELERYGGPDAFDVVEGTFEANSAVCSALVKYLRANPDLSADVVCALAQHSLCRDWGATPSTVDAVSDRARARFKEIRTMLCDLLEPWDAHPDPAAREHLSALTTILAEQRECLRAAGQRVRELAESGRLVGTESRVLGSLAHMQANRLLGIDNEQENECYQLWSLALRLIKGRPR</sequence>
<dbReference type="NCBIfam" id="TIGR03891">
    <property type="entry name" value="thiopep_ocin"/>
    <property type="match status" value="1"/>
</dbReference>
<evidence type="ECO:0000313" key="5">
    <source>
        <dbReference type="Proteomes" id="UP001589693"/>
    </source>
</evidence>
<feature type="domain" description="Lantibiotic dehydratase N-terminal" evidence="2">
    <location>
        <begin position="53"/>
        <end position="698"/>
    </location>
</feature>
<keyword evidence="5" id="KW-1185">Reference proteome</keyword>
<name>A0ABV5ZUJ2_9PSEU</name>
<dbReference type="RefSeq" id="WP_377851026.1">
    <property type="nucleotide sequence ID" value="NZ_JBHLZU010000006.1"/>
</dbReference>